<name>A0ABS1CAA7_9FIRM</name>
<feature type="domain" description="Rib" evidence="1">
    <location>
        <begin position="391"/>
        <end position="455"/>
    </location>
</feature>
<dbReference type="Proteomes" id="UP000823123">
    <property type="component" value="Unassembled WGS sequence"/>
</dbReference>
<dbReference type="InterPro" id="IPR018247">
    <property type="entry name" value="EF_Hand_1_Ca_BS"/>
</dbReference>
<reference evidence="2 3" key="1">
    <citation type="submission" date="2020-09" db="EMBL/GenBank/DDBJ databases">
        <title>Parvimonas S3374 sp. nov.</title>
        <authorList>
            <person name="Buhl M."/>
        </authorList>
    </citation>
    <scope>NUCLEOTIDE SEQUENCE [LARGE SCALE GENOMIC DNA]</scope>
    <source>
        <strain evidence="2 3">S3374</strain>
    </source>
</reference>
<dbReference type="InterPro" id="IPR029058">
    <property type="entry name" value="AB_hydrolase_fold"/>
</dbReference>
<comment type="caution">
    <text evidence="2">The sequence shown here is derived from an EMBL/GenBank/DDBJ whole genome shotgun (WGS) entry which is preliminary data.</text>
</comment>
<protein>
    <recommendedName>
        <fullName evidence="1">Rib domain-containing protein</fullName>
    </recommendedName>
</protein>
<evidence type="ECO:0000313" key="3">
    <source>
        <dbReference type="Proteomes" id="UP000823123"/>
    </source>
</evidence>
<organism evidence="2 3">
    <name type="scientific">Parvimonas parva</name>
    <dbReference type="NCBI Taxonomy" id="2769485"/>
    <lineage>
        <taxon>Bacteria</taxon>
        <taxon>Bacillati</taxon>
        <taxon>Bacillota</taxon>
        <taxon>Tissierellia</taxon>
        <taxon>Tissierellales</taxon>
        <taxon>Peptoniphilaceae</taxon>
        <taxon>Parvimonas</taxon>
    </lineage>
</organism>
<dbReference type="EMBL" id="JACVDA010000021">
    <property type="protein sequence ID" value="MBK1469032.1"/>
    <property type="molecule type" value="Genomic_DNA"/>
</dbReference>
<feature type="domain" description="Rib" evidence="1">
    <location>
        <begin position="555"/>
        <end position="619"/>
    </location>
</feature>
<evidence type="ECO:0000259" key="1">
    <source>
        <dbReference type="Pfam" id="PF08428"/>
    </source>
</evidence>
<dbReference type="Gene3D" id="3.40.50.1820">
    <property type="entry name" value="alpha/beta hydrolase"/>
    <property type="match status" value="1"/>
</dbReference>
<dbReference type="RefSeq" id="WP_201275889.1">
    <property type="nucleotide sequence ID" value="NZ_JACVDA010000021.1"/>
</dbReference>
<accession>A0ABS1CAA7</accession>
<evidence type="ECO:0000313" key="2">
    <source>
        <dbReference type="EMBL" id="MBK1469032.1"/>
    </source>
</evidence>
<proteinExistence type="predicted"/>
<dbReference type="InterPro" id="IPR059115">
    <property type="entry name" value="Rib"/>
</dbReference>
<gene>
    <name evidence="2" type="ORF">IBJ83_06875</name>
</gene>
<sequence>MKKRSFYIIMGIILFCAPPVYADQLVKIPLTSETSRLISKGEIRLEDGKVDSLLYKGKILDPNADDDGDGLVNASEIYTYIKDGRTYYGYVSHPLLYDTDGDGVNDKVDSHPLVWDVSVRDMVMFMELVYREDNYIRQVLDETKDLQNLYENRLEYSMMHKELSKFWKVKEIYHLSGGFDAVLFETRSVYPYLENNTVQVLGIRGTKGVNDADDDINIFFGSNPGQAKVLDDLLQKLNTDPSIRNLYATGHSLGGYLAQRGLIEASNKGYKWYKKTYTFNAPKIKGSIFHKWLYDVADKGNQLTKEGKAVHYIVNNDNVISGVGTFEGAINVGASANGHGSRTYFEKLVNDLPGFHVDRRYGMNGSGYEDDNLKQLRFDTIMDNQVYTEIRAIPEVVYQGEKVDLTDNISGLPEGSRVEVIKQVSSETAGTFEGKVKVIFKDGSSRIVSVPVTVKSRSAAIPLTPIPEIKPEQITAEVVYQGEKVDLTDNISGLPEGSRVEVIEPVSSETAGTFEGKVKVIFKDGSSRIISVPVTVKSRSTAIPLTPIPEIKPEQITAEVVYQGEKVDLTDNISGLPEGSRVEVIEQVSSETADTFEGKVKVIFKDGSSRIVSVPVTVKSRSAAIPLTPIPEIKPEQKLPELGSATSNQYGLIVSILTSLCSLFCFTKRRKK</sequence>
<dbReference type="Pfam" id="PF08428">
    <property type="entry name" value="Rib"/>
    <property type="match status" value="3"/>
</dbReference>
<feature type="domain" description="Rib" evidence="1">
    <location>
        <begin position="473"/>
        <end position="537"/>
    </location>
</feature>
<keyword evidence="3" id="KW-1185">Reference proteome</keyword>
<dbReference type="SUPFAM" id="SSF53474">
    <property type="entry name" value="alpha/beta-Hydrolases"/>
    <property type="match status" value="1"/>
</dbReference>
<dbReference type="PROSITE" id="PS00018">
    <property type="entry name" value="EF_HAND_1"/>
    <property type="match status" value="1"/>
</dbReference>